<gene>
    <name evidence="2" type="ORF">CH063_14608</name>
</gene>
<evidence type="ECO:0000256" key="1">
    <source>
        <dbReference type="SAM" id="MobiDB-lite"/>
    </source>
</evidence>
<feature type="compositionally biased region" description="Basic and acidic residues" evidence="1">
    <location>
        <begin position="17"/>
        <end position="28"/>
    </location>
</feature>
<dbReference type="Proteomes" id="UP000007174">
    <property type="component" value="Unassembled WGS sequence"/>
</dbReference>
<feature type="compositionally biased region" description="Basic residues" evidence="1">
    <location>
        <begin position="111"/>
        <end position="126"/>
    </location>
</feature>
<feature type="region of interest" description="Disordered" evidence="1">
    <location>
        <begin position="72"/>
        <end position="156"/>
    </location>
</feature>
<feature type="non-terminal residue" evidence="2">
    <location>
        <position position="1"/>
    </location>
</feature>
<evidence type="ECO:0000313" key="2">
    <source>
        <dbReference type="EMBL" id="CCF45565.1"/>
    </source>
</evidence>
<dbReference type="AlphaFoldDB" id="H1VZA3"/>
<name>H1VZA3_COLHI</name>
<proteinExistence type="predicted"/>
<sequence length="156" mass="17938">PHPSTISDQFFLPLARDNTERTSERTPPTDRSNSSSLNFYSPTLLDPVHETFTRFPTPQNSKKWLLPTVSLKSSLETTRPSSPSSCHQRRGVPDRHEVAWPEPQHQGGQRAYRRGRPQQRRRHRFQRISPAHERGARAFEQGLGHQQGARCRLQGL</sequence>
<feature type="compositionally biased region" description="Polar residues" evidence="1">
    <location>
        <begin position="72"/>
        <end position="86"/>
    </location>
</feature>
<dbReference type="EMBL" id="CACQ02007865">
    <property type="protein sequence ID" value="CCF45565.1"/>
    <property type="molecule type" value="Genomic_DNA"/>
</dbReference>
<organism evidence="2 3">
    <name type="scientific">Colletotrichum higginsianum (strain IMI 349063)</name>
    <name type="common">Crucifer anthracnose fungus</name>
    <dbReference type="NCBI Taxonomy" id="759273"/>
    <lineage>
        <taxon>Eukaryota</taxon>
        <taxon>Fungi</taxon>
        <taxon>Dikarya</taxon>
        <taxon>Ascomycota</taxon>
        <taxon>Pezizomycotina</taxon>
        <taxon>Sordariomycetes</taxon>
        <taxon>Hypocreomycetidae</taxon>
        <taxon>Glomerellales</taxon>
        <taxon>Glomerellaceae</taxon>
        <taxon>Colletotrichum</taxon>
        <taxon>Colletotrichum destructivum species complex</taxon>
    </lineage>
</organism>
<reference evidence="3" key="1">
    <citation type="journal article" date="2012" name="Nat. Genet.">
        <title>Lifestyle transitions in plant pathogenic Colletotrichum fungi deciphered by genome and transcriptome analyses.</title>
        <authorList>
            <person name="O'Connell R.J."/>
            <person name="Thon M.R."/>
            <person name="Hacquard S."/>
            <person name="Amyotte S.G."/>
            <person name="Kleemann J."/>
            <person name="Torres M.F."/>
            <person name="Damm U."/>
            <person name="Buiate E.A."/>
            <person name="Epstein L."/>
            <person name="Alkan N."/>
            <person name="Altmueller J."/>
            <person name="Alvarado-Balderrama L."/>
            <person name="Bauser C.A."/>
            <person name="Becker C."/>
            <person name="Birren B.W."/>
            <person name="Chen Z."/>
            <person name="Choi J."/>
            <person name="Crouch J.A."/>
            <person name="Duvick J.P."/>
            <person name="Farman M.A."/>
            <person name="Gan P."/>
            <person name="Heiman D."/>
            <person name="Henrissat B."/>
            <person name="Howard R.J."/>
            <person name="Kabbage M."/>
            <person name="Koch C."/>
            <person name="Kracher B."/>
            <person name="Kubo Y."/>
            <person name="Law A.D."/>
            <person name="Lebrun M.-H."/>
            <person name="Lee Y.-H."/>
            <person name="Miyara I."/>
            <person name="Moore N."/>
            <person name="Neumann U."/>
            <person name="Nordstroem K."/>
            <person name="Panaccione D.G."/>
            <person name="Panstruga R."/>
            <person name="Place M."/>
            <person name="Proctor R.H."/>
            <person name="Prusky D."/>
            <person name="Rech G."/>
            <person name="Reinhardt R."/>
            <person name="Rollins J.A."/>
            <person name="Rounsley S."/>
            <person name="Schardl C.L."/>
            <person name="Schwartz D.C."/>
            <person name="Shenoy N."/>
            <person name="Shirasu K."/>
            <person name="Sikhakolli U.R."/>
            <person name="Stueber K."/>
            <person name="Sukno S.A."/>
            <person name="Sweigard J.A."/>
            <person name="Takano Y."/>
            <person name="Takahara H."/>
            <person name="Trail F."/>
            <person name="van der Does H.C."/>
            <person name="Voll L.M."/>
            <person name="Will I."/>
            <person name="Young S."/>
            <person name="Zeng Q."/>
            <person name="Zhang J."/>
            <person name="Zhou S."/>
            <person name="Dickman M.B."/>
            <person name="Schulze-Lefert P."/>
            <person name="Ver Loren van Themaat E."/>
            <person name="Ma L.-J."/>
            <person name="Vaillancourt L.J."/>
        </authorList>
    </citation>
    <scope>NUCLEOTIDE SEQUENCE [LARGE SCALE GENOMIC DNA]</scope>
    <source>
        <strain evidence="3">IMI 349063</strain>
    </source>
</reference>
<evidence type="ECO:0000313" key="3">
    <source>
        <dbReference type="Proteomes" id="UP000007174"/>
    </source>
</evidence>
<accession>H1VZA3</accession>
<dbReference type="HOGENOM" id="CLU_1690934_0_0_1"/>
<protein>
    <submittedName>
        <fullName evidence="2">Calmodulin</fullName>
    </submittedName>
</protein>
<feature type="compositionally biased region" description="Polar residues" evidence="1">
    <location>
        <begin position="29"/>
        <end position="41"/>
    </location>
</feature>
<feature type="region of interest" description="Disordered" evidence="1">
    <location>
        <begin position="1"/>
        <end position="42"/>
    </location>
</feature>